<accession>B0MA25</accession>
<keyword evidence="2" id="KW-1185">Reference proteome</keyword>
<comment type="caution">
    <text evidence="1">The sequence shown here is derived from an EMBL/GenBank/DDBJ whole genome shotgun (WGS) entry which is preliminary data.</text>
</comment>
<reference evidence="1" key="2">
    <citation type="submission" date="2013-11" db="EMBL/GenBank/DDBJ databases">
        <title>Draft genome sequence of Anaerostipes caccae (DSM 14662).</title>
        <authorList>
            <person name="Sudarsanam P."/>
            <person name="Ley R."/>
            <person name="Guruge J."/>
            <person name="Turnbaugh P.J."/>
            <person name="Mahowald M."/>
            <person name="Liep D."/>
            <person name="Gordon J."/>
        </authorList>
    </citation>
    <scope>NUCLEOTIDE SEQUENCE</scope>
    <source>
        <strain evidence="1">DSM 14662</strain>
    </source>
</reference>
<dbReference type="HOGENOM" id="CLU_3163904_0_0_9"/>
<name>B0MA25_ANACD</name>
<proteinExistence type="predicted"/>
<dbReference type="AlphaFoldDB" id="B0MA25"/>
<organism evidence="1 2">
    <name type="scientific">Anaerostipes caccae (strain DSM 14662 / CCUG 47493 / JCM 13470 / NCIMB 13811 / L1-92)</name>
    <dbReference type="NCBI Taxonomy" id="411490"/>
    <lineage>
        <taxon>Bacteria</taxon>
        <taxon>Bacillati</taxon>
        <taxon>Bacillota</taxon>
        <taxon>Clostridia</taxon>
        <taxon>Lachnospirales</taxon>
        <taxon>Lachnospiraceae</taxon>
        <taxon>Anaerostipes</taxon>
    </lineage>
</organism>
<protein>
    <submittedName>
        <fullName evidence="1">Uncharacterized protein</fullName>
    </submittedName>
</protein>
<dbReference type="Proteomes" id="UP000004935">
    <property type="component" value="Unassembled WGS sequence"/>
</dbReference>
<gene>
    <name evidence="1" type="ORF">ANACAC_00398</name>
</gene>
<reference evidence="1" key="1">
    <citation type="submission" date="2007-11" db="EMBL/GenBank/DDBJ databases">
        <authorList>
            <person name="Fulton L."/>
            <person name="Clifton S."/>
            <person name="Fulton B."/>
            <person name="Xu J."/>
            <person name="Minx P."/>
            <person name="Pepin K.H."/>
            <person name="Johnson M."/>
            <person name="Thiruvilangam P."/>
            <person name="Bhonagiri V."/>
            <person name="Nash W.E."/>
            <person name="Mardis E.R."/>
            <person name="Wilson R.K."/>
        </authorList>
    </citation>
    <scope>NUCLEOTIDE SEQUENCE [LARGE SCALE GENOMIC DNA]</scope>
    <source>
        <strain evidence="1">DSM 14662</strain>
    </source>
</reference>
<sequence length="47" mass="5182">MFSASLLSLSSKKEGHCLLIQNIQCPSHSSMTLMEISAALLILQRCF</sequence>
<evidence type="ECO:0000313" key="1">
    <source>
        <dbReference type="EMBL" id="EDR99147.1"/>
    </source>
</evidence>
<dbReference type="EMBL" id="ABAX03000002">
    <property type="protein sequence ID" value="EDR99147.1"/>
    <property type="molecule type" value="Genomic_DNA"/>
</dbReference>
<evidence type="ECO:0000313" key="2">
    <source>
        <dbReference type="Proteomes" id="UP000004935"/>
    </source>
</evidence>